<keyword evidence="1" id="KW-0472">Membrane</keyword>
<gene>
    <name evidence="2" type="ORF">H9977_10040</name>
</gene>
<reference evidence="2" key="2">
    <citation type="submission" date="2021-04" db="EMBL/GenBank/DDBJ databases">
        <authorList>
            <person name="Gilroy R."/>
        </authorList>
    </citation>
    <scope>NUCLEOTIDE SEQUENCE</scope>
    <source>
        <strain evidence="2">ChiGjej6B6-14162</strain>
    </source>
</reference>
<protein>
    <submittedName>
        <fullName evidence="2">Uncharacterized protein</fullName>
    </submittedName>
</protein>
<comment type="caution">
    <text evidence="2">The sequence shown here is derived from an EMBL/GenBank/DDBJ whole genome shotgun (WGS) entry which is preliminary data.</text>
</comment>
<organism evidence="2 3">
    <name type="scientific">Candidatus Parabacteroides intestinipullorum</name>
    <dbReference type="NCBI Taxonomy" id="2838723"/>
    <lineage>
        <taxon>Bacteria</taxon>
        <taxon>Pseudomonadati</taxon>
        <taxon>Bacteroidota</taxon>
        <taxon>Bacteroidia</taxon>
        <taxon>Bacteroidales</taxon>
        <taxon>Tannerellaceae</taxon>
        <taxon>Parabacteroides</taxon>
    </lineage>
</organism>
<proteinExistence type="predicted"/>
<reference evidence="2" key="1">
    <citation type="journal article" date="2021" name="PeerJ">
        <title>Extensive microbial diversity within the chicken gut microbiome revealed by metagenomics and culture.</title>
        <authorList>
            <person name="Gilroy R."/>
            <person name="Ravi A."/>
            <person name="Getino M."/>
            <person name="Pursley I."/>
            <person name="Horton D.L."/>
            <person name="Alikhan N.F."/>
            <person name="Baker D."/>
            <person name="Gharbi K."/>
            <person name="Hall N."/>
            <person name="Watson M."/>
            <person name="Adriaenssens E.M."/>
            <person name="Foster-Nyarko E."/>
            <person name="Jarju S."/>
            <person name="Secka A."/>
            <person name="Antonio M."/>
            <person name="Oren A."/>
            <person name="Chaudhuri R.R."/>
            <person name="La Ragione R."/>
            <person name="Hildebrand F."/>
            <person name="Pallen M.J."/>
        </authorList>
    </citation>
    <scope>NUCLEOTIDE SEQUENCE</scope>
    <source>
        <strain evidence="2">ChiGjej6B6-14162</strain>
    </source>
</reference>
<feature type="transmembrane region" description="Helical" evidence="1">
    <location>
        <begin position="12"/>
        <end position="29"/>
    </location>
</feature>
<name>A0A9D2BH67_9BACT</name>
<evidence type="ECO:0000313" key="3">
    <source>
        <dbReference type="Proteomes" id="UP000886740"/>
    </source>
</evidence>
<evidence type="ECO:0000256" key="1">
    <source>
        <dbReference type="SAM" id="Phobius"/>
    </source>
</evidence>
<accession>A0A9D2BH67</accession>
<keyword evidence="1" id="KW-1133">Transmembrane helix</keyword>
<keyword evidence="1" id="KW-0812">Transmembrane</keyword>
<feature type="transmembrane region" description="Helical" evidence="1">
    <location>
        <begin position="41"/>
        <end position="66"/>
    </location>
</feature>
<dbReference type="EMBL" id="DXEL01000069">
    <property type="protein sequence ID" value="HIX75357.1"/>
    <property type="molecule type" value="Genomic_DNA"/>
</dbReference>
<dbReference type="Proteomes" id="UP000886740">
    <property type="component" value="Unassembled WGS sequence"/>
</dbReference>
<sequence length="188" mass="22132">MKRILIKLFQWVISLLCWLTISPIFYYLTNKWKLIGKKFRIGLLAISPMFLILYSIICFWGLNIYFSYQRKHRFDDKETLERITGVTYPDFKVIEYTKDSEASFLGDYNDRLLIEFKELPSAAFYQYLDSLIATGDSDWSIYDNAYSYRKSWGNGLPSPNGEDDKEDMMFSISLSKGSRQATINYGVW</sequence>
<evidence type="ECO:0000313" key="2">
    <source>
        <dbReference type="EMBL" id="HIX75357.1"/>
    </source>
</evidence>
<dbReference type="AlphaFoldDB" id="A0A9D2BH67"/>